<evidence type="ECO:0000256" key="2">
    <source>
        <dbReference type="ARBA" id="ARBA00023180"/>
    </source>
</evidence>
<protein>
    <recommendedName>
        <fullName evidence="4">Calcineurin-like phosphoesterase domain-containing protein</fullName>
    </recommendedName>
</protein>
<accession>A0A0M9G544</accession>
<dbReference type="RefSeq" id="XP_015660902.1">
    <property type="nucleotide sequence ID" value="XM_015800895.1"/>
</dbReference>
<dbReference type="PANTHER" id="PTHR10340">
    <property type="entry name" value="SPHINGOMYELIN PHOSPHODIESTERASE"/>
    <property type="match status" value="1"/>
</dbReference>
<dbReference type="Pfam" id="PF00149">
    <property type="entry name" value="Metallophos"/>
    <property type="match status" value="1"/>
</dbReference>
<keyword evidence="2" id="KW-0325">Glycoprotein</keyword>
<keyword evidence="1" id="KW-0378">Hydrolase</keyword>
<feature type="transmembrane region" description="Helical" evidence="3">
    <location>
        <begin position="430"/>
        <end position="450"/>
    </location>
</feature>
<organism evidence="5 6">
    <name type="scientific">Leptomonas pyrrhocoris</name>
    <name type="common">Firebug parasite</name>
    <dbReference type="NCBI Taxonomy" id="157538"/>
    <lineage>
        <taxon>Eukaryota</taxon>
        <taxon>Discoba</taxon>
        <taxon>Euglenozoa</taxon>
        <taxon>Kinetoplastea</taxon>
        <taxon>Metakinetoplastina</taxon>
        <taxon>Trypanosomatida</taxon>
        <taxon>Trypanosomatidae</taxon>
        <taxon>Leishmaniinae</taxon>
        <taxon>Leptomonas</taxon>
    </lineage>
</organism>
<comment type="caution">
    <text evidence="5">The sequence shown here is derived from an EMBL/GenBank/DDBJ whole genome shotgun (WGS) entry which is preliminary data.</text>
</comment>
<dbReference type="OrthoDB" id="348678at2759"/>
<feature type="domain" description="Calcineurin-like phosphoesterase" evidence="4">
    <location>
        <begin position="12"/>
        <end position="276"/>
    </location>
</feature>
<keyword evidence="3" id="KW-0812">Transmembrane</keyword>
<evidence type="ECO:0000313" key="6">
    <source>
        <dbReference type="Proteomes" id="UP000037923"/>
    </source>
</evidence>
<dbReference type="AlphaFoldDB" id="A0A0M9G544"/>
<dbReference type="EMBL" id="LGTL01000005">
    <property type="protein sequence ID" value="KPA82463.1"/>
    <property type="molecule type" value="Genomic_DNA"/>
</dbReference>
<evidence type="ECO:0000256" key="3">
    <source>
        <dbReference type="SAM" id="Phobius"/>
    </source>
</evidence>
<proteinExistence type="predicted"/>
<dbReference type="OMA" id="HVIVLHT"/>
<dbReference type="Gene3D" id="3.60.21.10">
    <property type="match status" value="1"/>
</dbReference>
<dbReference type="Proteomes" id="UP000037923">
    <property type="component" value="Unassembled WGS sequence"/>
</dbReference>
<keyword evidence="3" id="KW-1133">Transmembrane helix</keyword>
<dbReference type="SUPFAM" id="SSF56300">
    <property type="entry name" value="Metallo-dependent phosphatases"/>
    <property type="match status" value="1"/>
</dbReference>
<reference evidence="5 6" key="1">
    <citation type="submission" date="2015-07" db="EMBL/GenBank/DDBJ databases">
        <title>High-quality genome of monoxenous trypanosomatid Leptomonas pyrrhocoris.</title>
        <authorList>
            <person name="Flegontov P."/>
            <person name="Butenko A."/>
            <person name="Firsov S."/>
            <person name="Vlcek C."/>
            <person name="Logacheva M.D."/>
            <person name="Field M."/>
            <person name="Filatov D."/>
            <person name="Flegontova O."/>
            <person name="Gerasimov E."/>
            <person name="Jackson A.P."/>
            <person name="Kelly S."/>
            <person name="Opperdoes F."/>
            <person name="O'Reilly A."/>
            <person name="Votypka J."/>
            <person name="Yurchenko V."/>
            <person name="Lukes J."/>
        </authorList>
    </citation>
    <scope>NUCLEOTIDE SEQUENCE [LARGE SCALE GENOMIC DNA]</scope>
    <source>
        <strain evidence="5">H10</strain>
    </source>
</reference>
<dbReference type="PANTHER" id="PTHR10340:SF57">
    <property type="entry name" value="METALLOPHOS DOMAIN-CONTAINING PROTEIN"/>
    <property type="match status" value="1"/>
</dbReference>
<evidence type="ECO:0000256" key="1">
    <source>
        <dbReference type="ARBA" id="ARBA00022801"/>
    </source>
</evidence>
<keyword evidence="3" id="KW-0472">Membrane</keyword>
<dbReference type="GeneID" id="26903816"/>
<gene>
    <name evidence="5" type="ORF">ABB37_03525</name>
</gene>
<sequence length="493" mass="54337">MISAAVVTASVRVTLLSDIHYDPQYGTTKAFSQCVTSNSSVWGVAGCDTSPQLIQRALDDVSRQGTSFIFYGGDWQRHDYHNSGLAPAALFTDLSERFRNVTVDGSHGTVAFSASLGNNDVVPDYYFEWESAASVQELTARVQAMETAGLLTATEAGVMEKCGYYTYEKATLHVIVLHTLLWAFRLRPYLSDAVADPCSQFAFLKSELQKVRDSGKRAVILGHVPPGLDTYKVLKGGFKTPPDDLYWKPEYLSAYDAIIYAYKDVVALQLFGHTHRFALQVFPANGVLSIILPAISPIFSNNPSYLLADFREKDWFLQDVRIRYSTRDGVFHAGTSAKAALKISADLASLPQLRSAVKKLATDDEAWKNYLQMYCGGETRPEVFPGEACDAHCRYVVVCSMLESNYTSIQNCVADFFADSSEAPCRTSPGVVATILIFSVMVLAVAVLLVRMARSGQTTLACHNFTKVGWWRSLLSIRPTSSIVVETELHVPA</sequence>
<evidence type="ECO:0000259" key="4">
    <source>
        <dbReference type="Pfam" id="PF00149"/>
    </source>
</evidence>
<evidence type="ECO:0000313" key="5">
    <source>
        <dbReference type="EMBL" id="KPA82463.1"/>
    </source>
</evidence>
<dbReference type="InterPro" id="IPR004843">
    <property type="entry name" value="Calcineurin-like_PHP"/>
</dbReference>
<keyword evidence="6" id="KW-1185">Reference proteome</keyword>
<name>A0A0M9G544_LEPPY</name>
<dbReference type="GO" id="GO:0016787">
    <property type="term" value="F:hydrolase activity"/>
    <property type="evidence" value="ECO:0007669"/>
    <property type="project" value="UniProtKB-KW"/>
</dbReference>
<dbReference type="InterPro" id="IPR029052">
    <property type="entry name" value="Metallo-depent_PP-like"/>
</dbReference>
<dbReference type="VEuPathDB" id="TriTrypDB:LpyrH10_05_3850"/>